<dbReference type="GO" id="GO:0008413">
    <property type="term" value="F:8-oxo-7,8-dihydroguanosine triphosphate pyrophosphatase activity"/>
    <property type="evidence" value="ECO:0007669"/>
    <property type="project" value="TreeGrafter"/>
</dbReference>
<dbReference type="GO" id="GO:0046872">
    <property type="term" value="F:metal ion binding"/>
    <property type="evidence" value="ECO:0007669"/>
    <property type="project" value="UniProtKB-KW"/>
</dbReference>
<dbReference type="InterPro" id="IPR000086">
    <property type="entry name" value="NUDIX_hydrolase_dom"/>
</dbReference>
<dbReference type="EC" id="3.6.1.55" evidence="11"/>
<keyword evidence="8" id="KW-0460">Magnesium</keyword>
<evidence type="ECO:0000256" key="5">
    <source>
        <dbReference type="ARBA" id="ARBA00022723"/>
    </source>
</evidence>
<evidence type="ECO:0000313" key="14">
    <source>
        <dbReference type="Proteomes" id="UP000005990"/>
    </source>
</evidence>
<dbReference type="GO" id="GO:0006260">
    <property type="term" value="P:DNA replication"/>
    <property type="evidence" value="ECO:0007669"/>
    <property type="project" value="UniProtKB-KW"/>
</dbReference>
<dbReference type="Proteomes" id="UP000005990">
    <property type="component" value="Unassembled WGS sequence"/>
</dbReference>
<evidence type="ECO:0000256" key="10">
    <source>
        <dbReference type="ARBA" id="ARBA00035861"/>
    </source>
</evidence>
<dbReference type="PROSITE" id="PS51462">
    <property type="entry name" value="NUDIX"/>
    <property type="match status" value="1"/>
</dbReference>
<dbReference type="Pfam" id="PF00293">
    <property type="entry name" value="NUDIX"/>
    <property type="match status" value="1"/>
</dbReference>
<evidence type="ECO:0000256" key="11">
    <source>
        <dbReference type="ARBA" id="ARBA00038905"/>
    </source>
</evidence>
<evidence type="ECO:0000256" key="6">
    <source>
        <dbReference type="ARBA" id="ARBA00022763"/>
    </source>
</evidence>
<evidence type="ECO:0000256" key="7">
    <source>
        <dbReference type="ARBA" id="ARBA00022801"/>
    </source>
</evidence>
<dbReference type="PANTHER" id="PTHR47707:SF1">
    <property type="entry name" value="NUDIX HYDROLASE FAMILY PROTEIN"/>
    <property type="match status" value="1"/>
</dbReference>
<dbReference type="InterPro" id="IPR015797">
    <property type="entry name" value="NUDIX_hydrolase-like_dom_sf"/>
</dbReference>
<keyword evidence="9" id="KW-0234">DNA repair</keyword>
<evidence type="ECO:0000259" key="12">
    <source>
        <dbReference type="PROSITE" id="PS51462"/>
    </source>
</evidence>
<evidence type="ECO:0000256" key="8">
    <source>
        <dbReference type="ARBA" id="ARBA00022842"/>
    </source>
</evidence>
<evidence type="ECO:0000313" key="13">
    <source>
        <dbReference type="EMBL" id="EFR31746.1"/>
    </source>
</evidence>
<protein>
    <recommendedName>
        <fullName evidence="11">8-oxo-dGTP diphosphatase</fullName>
        <ecNumber evidence="11">3.6.1.55</ecNumber>
    </recommendedName>
</protein>
<name>E4KN39_9LACT</name>
<dbReference type="InterPro" id="IPR047127">
    <property type="entry name" value="MutT-like"/>
</dbReference>
<evidence type="ECO:0000256" key="4">
    <source>
        <dbReference type="ARBA" id="ARBA00022705"/>
    </source>
</evidence>
<dbReference type="SUPFAM" id="SSF55811">
    <property type="entry name" value="Nudix"/>
    <property type="match status" value="1"/>
</dbReference>
<organism evidence="13 14">
    <name type="scientific">Eremococcus coleocola ACS-139-V-Col8</name>
    <dbReference type="NCBI Taxonomy" id="908337"/>
    <lineage>
        <taxon>Bacteria</taxon>
        <taxon>Bacillati</taxon>
        <taxon>Bacillota</taxon>
        <taxon>Bacilli</taxon>
        <taxon>Lactobacillales</taxon>
        <taxon>Aerococcaceae</taxon>
        <taxon>Eremococcus</taxon>
    </lineage>
</organism>
<evidence type="ECO:0000256" key="2">
    <source>
        <dbReference type="ARBA" id="ARBA00005582"/>
    </source>
</evidence>
<accession>E4KN39</accession>
<feature type="domain" description="Nudix hydrolase" evidence="12">
    <location>
        <begin position="1"/>
        <end position="121"/>
    </location>
</feature>
<dbReference type="eggNOG" id="COG0494">
    <property type="taxonomic scope" value="Bacteria"/>
</dbReference>
<dbReference type="EMBL" id="AENN01000006">
    <property type="protein sequence ID" value="EFR31746.1"/>
    <property type="molecule type" value="Genomic_DNA"/>
</dbReference>
<dbReference type="AlphaFoldDB" id="E4KN39"/>
<gene>
    <name evidence="13" type="ORF">HMPREF9257_0016</name>
</gene>
<keyword evidence="7 13" id="KW-0378">Hydrolase</keyword>
<sequence length="183" mass="20798">MPLSKMENNVAQRSRSMLLPELWEFPGGKIEASENPPQTLVRERKEELDLEFEVLDYINTADYGYNFGHLTLSTYTVKIIKGQSILKEHMASKWLAPDQVMDLNWAPVDVTAAEILSQNRDIGMKELNEAISTWKEAGIPNLFKEKGMIIKPKEETVGYCTIPSIILKNLSSQEKTTAELLLR</sequence>
<keyword evidence="3" id="KW-0515">Mutator protein</keyword>
<dbReference type="STRING" id="908337.HMPREF9257_0016"/>
<evidence type="ECO:0000256" key="1">
    <source>
        <dbReference type="ARBA" id="ARBA00001946"/>
    </source>
</evidence>
<reference evidence="13 14" key="1">
    <citation type="submission" date="2010-10" db="EMBL/GenBank/DDBJ databases">
        <authorList>
            <person name="Durkin A.S."/>
            <person name="Madupu R."/>
            <person name="Torralba M."/>
            <person name="Gillis M."/>
            <person name="Methe B."/>
            <person name="Sutton G."/>
            <person name="Nelson K.E."/>
        </authorList>
    </citation>
    <scope>NUCLEOTIDE SEQUENCE [LARGE SCALE GENOMIC DNA]</scope>
    <source>
        <strain evidence="13 14">ACS-139-V-Col8</strain>
    </source>
</reference>
<dbReference type="CDD" id="cd03425">
    <property type="entry name" value="NUDIX_MutT_NudA_like"/>
    <property type="match status" value="1"/>
</dbReference>
<dbReference type="GO" id="GO:0006281">
    <property type="term" value="P:DNA repair"/>
    <property type="evidence" value="ECO:0007669"/>
    <property type="project" value="UniProtKB-KW"/>
</dbReference>
<proteinExistence type="inferred from homology"/>
<dbReference type="Gene3D" id="3.90.79.10">
    <property type="entry name" value="Nucleoside Triphosphate Pyrophosphohydrolase"/>
    <property type="match status" value="1"/>
</dbReference>
<keyword evidence="5" id="KW-0479">Metal-binding</keyword>
<comment type="similarity">
    <text evidence="2">Belongs to the Nudix hydrolase family.</text>
</comment>
<dbReference type="GO" id="GO:0044716">
    <property type="term" value="F:8-oxo-GDP phosphatase activity"/>
    <property type="evidence" value="ECO:0007669"/>
    <property type="project" value="TreeGrafter"/>
</dbReference>
<dbReference type="PANTHER" id="PTHR47707">
    <property type="entry name" value="8-OXO-DGTP DIPHOSPHATASE"/>
    <property type="match status" value="1"/>
</dbReference>
<keyword evidence="4" id="KW-0235">DNA replication</keyword>
<evidence type="ECO:0000256" key="9">
    <source>
        <dbReference type="ARBA" id="ARBA00023204"/>
    </source>
</evidence>
<comment type="catalytic activity">
    <reaction evidence="10">
        <text>8-oxo-dGTP + H2O = 8-oxo-dGMP + diphosphate + H(+)</text>
        <dbReference type="Rhea" id="RHEA:31575"/>
        <dbReference type="ChEBI" id="CHEBI:15377"/>
        <dbReference type="ChEBI" id="CHEBI:15378"/>
        <dbReference type="ChEBI" id="CHEBI:33019"/>
        <dbReference type="ChEBI" id="CHEBI:63224"/>
        <dbReference type="ChEBI" id="CHEBI:77896"/>
        <dbReference type="EC" id="3.6.1.55"/>
    </reaction>
</comment>
<dbReference type="GO" id="GO:0035539">
    <property type="term" value="F:8-oxo-7,8-dihydrodeoxyguanosine triphosphate pyrophosphatase activity"/>
    <property type="evidence" value="ECO:0007669"/>
    <property type="project" value="UniProtKB-EC"/>
</dbReference>
<comment type="cofactor">
    <cofactor evidence="1">
        <name>Mg(2+)</name>
        <dbReference type="ChEBI" id="CHEBI:18420"/>
    </cofactor>
</comment>
<keyword evidence="6" id="KW-0227">DNA damage</keyword>
<keyword evidence="14" id="KW-1185">Reference proteome</keyword>
<comment type="caution">
    <text evidence="13">The sequence shown here is derived from an EMBL/GenBank/DDBJ whole genome shotgun (WGS) entry which is preliminary data.</text>
</comment>
<evidence type="ECO:0000256" key="3">
    <source>
        <dbReference type="ARBA" id="ARBA00022457"/>
    </source>
</evidence>
<dbReference type="GO" id="GO:0044715">
    <property type="term" value="F:8-oxo-dGDP phosphatase activity"/>
    <property type="evidence" value="ECO:0007669"/>
    <property type="project" value="TreeGrafter"/>
</dbReference>